<sequence>MDNKIKLFDYLSSQPLQGIYTIELEGDKRRKMRKRTAKIEVRFTKITIEASELSQGKAIRKLTLMMLETIIKLFIMQIAYATEKETEPRSCFSEKEIECLEFQIQRLEGKTEN</sequence>
<evidence type="ECO:0000313" key="1">
    <source>
        <dbReference type="EMBL" id="TRX08910.1"/>
    </source>
</evidence>
<protein>
    <submittedName>
        <fullName evidence="1">Uncharacterized protein</fullName>
    </submittedName>
</protein>
<organism evidence="1 2">
    <name type="scientific">Flavobacterium gawalongense</name>
    <dbReference type="NCBI Taxonomy" id="2594432"/>
    <lineage>
        <taxon>Bacteria</taxon>
        <taxon>Pseudomonadati</taxon>
        <taxon>Bacteroidota</taxon>
        <taxon>Flavobacteriia</taxon>
        <taxon>Flavobacteriales</taxon>
        <taxon>Flavobacteriaceae</taxon>
        <taxon>Flavobacterium</taxon>
    </lineage>
</organism>
<comment type="caution">
    <text evidence="1">The sequence shown here is derived from an EMBL/GenBank/DDBJ whole genome shotgun (WGS) entry which is preliminary data.</text>
</comment>
<proteinExistence type="predicted"/>
<dbReference type="Proteomes" id="UP000318528">
    <property type="component" value="Unassembled WGS sequence"/>
</dbReference>
<dbReference type="RefSeq" id="WP_143386330.1">
    <property type="nucleotide sequence ID" value="NZ_VJZM01000004.1"/>
</dbReference>
<dbReference type="EMBL" id="VJZN01000004">
    <property type="protein sequence ID" value="TRX08910.1"/>
    <property type="molecule type" value="Genomic_DNA"/>
</dbReference>
<dbReference type="Gene3D" id="3.90.350.10">
    <property type="entry name" value="Transposase Inhibitor Protein From Tn5, Chain A, domain 1"/>
    <property type="match status" value="1"/>
</dbReference>
<evidence type="ECO:0000313" key="2">
    <source>
        <dbReference type="Proteomes" id="UP000318528"/>
    </source>
</evidence>
<accession>A0ABY3CNZ2</accession>
<reference evidence="1 2" key="1">
    <citation type="submission" date="2019-07" db="EMBL/GenBank/DDBJ databases">
        <title>Novel species of Flavobacterium.</title>
        <authorList>
            <person name="Liu Q."/>
            <person name="Xin Y.-H."/>
        </authorList>
    </citation>
    <scope>NUCLEOTIDE SEQUENCE [LARGE SCALE GENOMIC DNA]</scope>
    <source>
        <strain evidence="1 2">GSP39</strain>
    </source>
</reference>
<name>A0ABY3CNZ2_9FLAO</name>
<gene>
    <name evidence="1" type="ORF">FNW12_03760</name>
</gene>
<keyword evidence="2" id="KW-1185">Reference proteome</keyword>